<name>A0A8I1JIL9_PSEPU</name>
<organism evidence="2 3">
    <name type="scientific">Pseudomonas putida</name>
    <name type="common">Arthrobacter siderocapsulatus</name>
    <dbReference type="NCBI Taxonomy" id="303"/>
    <lineage>
        <taxon>Bacteria</taxon>
        <taxon>Pseudomonadati</taxon>
        <taxon>Pseudomonadota</taxon>
        <taxon>Gammaproteobacteria</taxon>
        <taxon>Pseudomonadales</taxon>
        <taxon>Pseudomonadaceae</taxon>
        <taxon>Pseudomonas</taxon>
    </lineage>
</organism>
<feature type="transmembrane region" description="Helical" evidence="1">
    <location>
        <begin position="6"/>
        <end position="23"/>
    </location>
</feature>
<dbReference type="Pfam" id="PF14373">
    <property type="entry name" value="Imm_superinfect"/>
    <property type="match status" value="1"/>
</dbReference>
<evidence type="ECO:0000313" key="2">
    <source>
        <dbReference type="EMBL" id="MBI6885142.1"/>
    </source>
</evidence>
<protein>
    <submittedName>
        <fullName evidence="2">Superinfection immunity protein</fullName>
    </submittedName>
</protein>
<dbReference type="Proteomes" id="UP000637061">
    <property type="component" value="Unassembled WGS sequence"/>
</dbReference>
<evidence type="ECO:0000313" key="3">
    <source>
        <dbReference type="Proteomes" id="UP000637061"/>
    </source>
</evidence>
<evidence type="ECO:0000256" key="1">
    <source>
        <dbReference type="SAM" id="Phobius"/>
    </source>
</evidence>
<dbReference type="RefSeq" id="WP_198747545.1">
    <property type="nucleotide sequence ID" value="NZ_JAEHTE010000015.1"/>
</dbReference>
<dbReference type="InterPro" id="IPR016410">
    <property type="entry name" value="Phage_imm"/>
</dbReference>
<dbReference type="EMBL" id="JAEHTE010000015">
    <property type="protein sequence ID" value="MBI6885142.1"/>
    <property type="molecule type" value="Genomic_DNA"/>
</dbReference>
<keyword evidence="1" id="KW-1133">Transmembrane helix</keyword>
<proteinExistence type="predicted"/>
<sequence length="61" mass="6787">MGPLYLLLLPIILIVFFMPSFIAMDRNHEAERKIFILNLVGGITVLGWLAALIWSASGKSD</sequence>
<comment type="caution">
    <text evidence="2">The sequence shown here is derived from an EMBL/GenBank/DDBJ whole genome shotgun (WGS) entry which is preliminary data.</text>
</comment>
<feature type="transmembrane region" description="Helical" evidence="1">
    <location>
        <begin position="35"/>
        <end position="56"/>
    </location>
</feature>
<accession>A0A8I1JIL9</accession>
<gene>
    <name evidence="2" type="ORF">JEU22_14600</name>
</gene>
<dbReference type="AlphaFoldDB" id="A0A8I1JIL9"/>
<keyword evidence="1" id="KW-0472">Membrane</keyword>
<keyword evidence="1" id="KW-0812">Transmembrane</keyword>
<reference evidence="2" key="1">
    <citation type="submission" date="2020-12" db="EMBL/GenBank/DDBJ databases">
        <title>Enhanced detection system for hospital associated transmission using whole genome sequencing surveillance.</title>
        <authorList>
            <person name="Harrison L.H."/>
            <person name="Van Tyne D."/>
            <person name="Marsh J.W."/>
            <person name="Griffith M.P."/>
            <person name="Snyder D.J."/>
            <person name="Cooper V.S."/>
            <person name="Mustapha M."/>
        </authorList>
    </citation>
    <scope>NUCLEOTIDE SEQUENCE</scope>
    <source>
        <strain evidence="2">PSB00042</strain>
    </source>
</reference>